<proteinExistence type="predicted"/>
<gene>
    <name evidence="1" type="ORF">Q4Q40_12215</name>
</gene>
<evidence type="ECO:0000313" key="1">
    <source>
        <dbReference type="EMBL" id="MDO5974954.1"/>
    </source>
</evidence>
<reference evidence="1" key="1">
    <citation type="submission" date="2023-07" db="EMBL/GenBank/DDBJ databases">
        <title>Two novel species in the genus Flavivirga.</title>
        <authorList>
            <person name="Kwon K."/>
        </authorList>
    </citation>
    <scope>NUCLEOTIDE SEQUENCE</scope>
    <source>
        <strain evidence="1">KACC 14158</strain>
    </source>
</reference>
<dbReference type="RefSeq" id="WP_303302111.1">
    <property type="nucleotide sequence ID" value="NZ_BAABDA010000018.1"/>
</dbReference>
<protein>
    <submittedName>
        <fullName evidence="1">DUF937 domain-containing protein</fullName>
    </submittedName>
</protein>
<sequence>MAGILDLLNSDLGKTIISGVAGQTGQDESKTGSVLTMAIPVLMQAMKRNTATPQGAEGLLSALNGKHDGSILDNLGGLFNGGVDSNVLDDGGKILGHVLGGKQQHVENALSQKSGMDAGSIAQILKVAAPILMGVLGKQSKQQNVSNSSGIESLLGGLLGGNSPKQEQSFIESILDADGDGSVIDDVAGMVLGGDKKKGGLGGLLGGLFGGK</sequence>
<organism evidence="1 2">
    <name type="scientific">Flavivirga jejuensis</name>
    <dbReference type="NCBI Taxonomy" id="870487"/>
    <lineage>
        <taxon>Bacteria</taxon>
        <taxon>Pseudomonadati</taxon>
        <taxon>Bacteroidota</taxon>
        <taxon>Flavobacteriia</taxon>
        <taxon>Flavobacteriales</taxon>
        <taxon>Flavobacteriaceae</taxon>
        <taxon>Flavivirga</taxon>
    </lineage>
</organism>
<evidence type="ECO:0000313" key="2">
    <source>
        <dbReference type="Proteomes" id="UP001176806"/>
    </source>
</evidence>
<dbReference type="Pfam" id="PF06078">
    <property type="entry name" value="DUF937"/>
    <property type="match status" value="2"/>
</dbReference>
<dbReference type="Proteomes" id="UP001176806">
    <property type="component" value="Unassembled WGS sequence"/>
</dbReference>
<dbReference type="InterPro" id="IPR009282">
    <property type="entry name" value="DUF937"/>
</dbReference>
<dbReference type="EMBL" id="JAUOEL010000004">
    <property type="protein sequence ID" value="MDO5974954.1"/>
    <property type="molecule type" value="Genomic_DNA"/>
</dbReference>
<keyword evidence="2" id="KW-1185">Reference proteome</keyword>
<name>A0ABT8WP79_9FLAO</name>
<accession>A0ABT8WP79</accession>
<comment type="caution">
    <text evidence="1">The sequence shown here is derived from an EMBL/GenBank/DDBJ whole genome shotgun (WGS) entry which is preliminary data.</text>
</comment>